<dbReference type="CDD" id="cd17552">
    <property type="entry name" value="REC_RR468-like"/>
    <property type="match status" value="1"/>
</dbReference>
<keyword evidence="1 2" id="KW-0597">Phosphoprotein</keyword>
<evidence type="ECO:0000313" key="4">
    <source>
        <dbReference type="EMBL" id="VEP11449.1"/>
    </source>
</evidence>
<dbReference type="PANTHER" id="PTHR44591:SF22">
    <property type="entry name" value="CHEY SUBFAMILY"/>
    <property type="match status" value="1"/>
</dbReference>
<name>A0A563VJ65_9CYAN</name>
<organism evidence="4 5">
    <name type="scientific">Hyella patelloides LEGE 07179</name>
    <dbReference type="NCBI Taxonomy" id="945734"/>
    <lineage>
        <taxon>Bacteria</taxon>
        <taxon>Bacillati</taxon>
        <taxon>Cyanobacteriota</taxon>
        <taxon>Cyanophyceae</taxon>
        <taxon>Pleurocapsales</taxon>
        <taxon>Hyellaceae</taxon>
        <taxon>Hyella</taxon>
    </lineage>
</organism>
<evidence type="ECO:0000256" key="1">
    <source>
        <dbReference type="ARBA" id="ARBA00022553"/>
    </source>
</evidence>
<gene>
    <name evidence="4" type="ORF">H1P_1040023</name>
</gene>
<accession>A0A563VJ65</accession>
<reference evidence="4 5" key="1">
    <citation type="submission" date="2019-01" db="EMBL/GenBank/DDBJ databases">
        <authorList>
            <person name="Brito A."/>
        </authorList>
    </citation>
    <scope>NUCLEOTIDE SEQUENCE [LARGE SCALE GENOMIC DNA]</scope>
    <source>
        <strain evidence="4">1</strain>
    </source>
</reference>
<dbReference type="GO" id="GO:0000160">
    <property type="term" value="P:phosphorelay signal transduction system"/>
    <property type="evidence" value="ECO:0007669"/>
    <property type="project" value="InterPro"/>
</dbReference>
<protein>
    <submittedName>
        <fullName evidence="4">Response regulator receiver protein</fullName>
    </submittedName>
</protein>
<dbReference type="Pfam" id="PF00072">
    <property type="entry name" value="Response_reg"/>
    <property type="match status" value="1"/>
</dbReference>
<keyword evidence="5" id="KW-1185">Reference proteome</keyword>
<evidence type="ECO:0000259" key="3">
    <source>
        <dbReference type="PROSITE" id="PS50110"/>
    </source>
</evidence>
<dbReference type="EMBL" id="CAACVJ010000007">
    <property type="protein sequence ID" value="VEP11449.1"/>
    <property type="molecule type" value="Genomic_DNA"/>
</dbReference>
<dbReference type="SUPFAM" id="SSF52172">
    <property type="entry name" value="CheY-like"/>
    <property type="match status" value="1"/>
</dbReference>
<evidence type="ECO:0000313" key="5">
    <source>
        <dbReference type="Proteomes" id="UP000320055"/>
    </source>
</evidence>
<dbReference type="InterPro" id="IPR011006">
    <property type="entry name" value="CheY-like_superfamily"/>
</dbReference>
<dbReference type="InterPro" id="IPR001789">
    <property type="entry name" value="Sig_transdc_resp-reg_receiver"/>
</dbReference>
<dbReference type="PROSITE" id="PS50110">
    <property type="entry name" value="RESPONSE_REGULATORY"/>
    <property type="match status" value="1"/>
</dbReference>
<evidence type="ECO:0000256" key="2">
    <source>
        <dbReference type="PROSITE-ProRule" id="PRU00169"/>
    </source>
</evidence>
<dbReference type="Proteomes" id="UP000320055">
    <property type="component" value="Unassembled WGS sequence"/>
</dbReference>
<dbReference type="SMART" id="SM00448">
    <property type="entry name" value="REC"/>
    <property type="match status" value="1"/>
</dbReference>
<dbReference type="AlphaFoldDB" id="A0A563VJ65"/>
<dbReference type="RefSeq" id="WP_144868908.1">
    <property type="nucleotide sequence ID" value="NZ_LR213860.1"/>
</dbReference>
<dbReference type="OrthoDB" id="424582at2"/>
<feature type="modified residue" description="4-aspartylphosphate" evidence="2">
    <location>
        <position position="54"/>
    </location>
</feature>
<dbReference type="PANTHER" id="PTHR44591">
    <property type="entry name" value="STRESS RESPONSE REGULATOR PROTEIN 1"/>
    <property type="match status" value="1"/>
</dbReference>
<sequence>MSKNILIIDDEEDVRSIAQMGLEMAANWNVITASSGEEGLRLAETEQPEIILLDLMMPDWDGKETTKQLKNNQKTVNIPVILMTAKTQSVIALELTELNLAGVITKPFRPLQLSEQISQILSEIELNN</sequence>
<dbReference type="InterPro" id="IPR050595">
    <property type="entry name" value="Bact_response_regulator"/>
</dbReference>
<proteinExistence type="predicted"/>
<feature type="domain" description="Response regulatory" evidence="3">
    <location>
        <begin position="4"/>
        <end position="121"/>
    </location>
</feature>
<dbReference type="Gene3D" id="3.40.50.2300">
    <property type="match status" value="1"/>
</dbReference>